<dbReference type="WBParaSite" id="JU765_v2.g7102.t1">
    <property type="protein sequence ID" value="JU765_v2.g7102.t1"/>
    <property type="gene ID" value="JU765_v2.g7102"/>
</dbReference>
<protein>
    <submittedName>
        <fullName evidence="2">Uncharacterized protein</fullName>
    </submittedName>
</protein>
<reference evidence="2" key="1">
    <citation type="submission" date="2022-11" db="UniProtKB">
        <authorList>
            <consortium name="WormBaseParasite"/>
        </authorList>
    </citation>
    <scope>IDENTIFICATION</scope>
</reference>
<evidence type="ECO:0000313" key="1">
    <source>
        <dbReference type="Proteomes" id="UP000887576"/>
    </source>
</evidence>
<name>A0AC34RJ37_9BILA</name>
<sequence>MMNDEKFQLRKIIKTQELVNLKLNQSANLLDEVEINAINGLIYKLDSVLLPNHAREMTGLTCLRIALLVNAVLGVFI</sequence>
<evidence type="ECO:0000313" key="2">
    <source>
        <dbReference type="WBParaSite" id="JU765_v2.g7102.t1"/>
    </source>
</evidence>
<dbReference type="Proteomes" id="UP000887576">
    <property type="component" value="Unplaced"/>
</dbReference>
<accession>A0AC34RJ37</accession>
<organism evidence="1 2">
    <name type="scientific">Panagrolaimus sp. JU765</name>
    <dbReference type="NCBI Taxonomy" id="591449"/>
    <lineage>
        <taxon>Eukaryota</taxon>
        <taxon>Metazoa</taxon>
        <taxon>Ecdysozoa</taxon>
        <taxon>Nematoda</taxon>
        <taxon>Chromadorea</taxon>
        <taxon>Rhabditida</taxon>
        <taxon>Tylenchina</taxon>
        <taxon>Panagrolaimomorpha</taxon>
        <taxon>Panagrolaimoidea</taxon>
        <taxon>Panagrolaimidae</taxon>
        <taxon>Panagrolaimus</taxon>
    </lineage>
</organism>
<proteinExistence type="predicted"/>